<dbReference type="PANTHER" id="PTHR32089:SF112">
    <property type="entry name" value="LYSOZYME-LIKE PROTEIN-RELATED"/>
    <property type="match status" value="1"/>
</dbReference>
<protein>
    <submittedName>
        <fullName evidence="11">Methyl-accepting chemotaxis protein</fullName>
    </submittedName>
</protein>
<proteinExistence type="inferred from homology"/>
<comment type="subcellular location">
    <subcellularLocation>
        <location evidence="1">Cell membrane</location>
    </subcellularLocation>
</comment>
<dbReference type="GO" id="GO:0007165">
    <property type="term" value="P:signal transduction"/>
    <property type="evidence" value="ECO:0007669"/>
    <property type="project" value="UniProtKB-KW"/>
</dbReference>
<evidence type="ECO:0000259" key="10">
    <source>
        <dbReference type="PROSITE" id="PS50111"/>
    </source>
</evidence>
<dbReference type="Pfam" id="PF00015">
    <property type="entry name" value="MCPsignal"/>
    <property type="match status" value="1"/>
</dbReference>
<dbReference type="AlphaFoldDB" id="A0A7Y5Z3H9"/>
<dbReference type="GO" id="GO:0004888">
    <property type="term" value="F:transmembrane signaling receptor activity"/>
    <property type="evidence" value="ECO:0007669"/>
    <property type="project" value="InterPro"/>
</dbReference>
<feature type="domain" description="Methyl-accepting transducer" evidence="10">
    <location>
        <begin position="164"/>
        <end position="294"/>
    </location>
</feature>
<dbReference type="PANTHER" id="PTHR32089">
    <property type="entry name" value="METHYL-ACCEPTING CHEMOTAXIS PROTEIN MCPB"/>
    <property type="match status" value="1"/>
</dbReference>
<organism evidence="11 12">
    <name type="scientific">Pseudomonas corrugata</name>
    <dbReference type="NCBI Taxonomy" id="47879"/>
    <lineage>
        <taxon>Bacteria</taxon>
        <taxon>Pseudomonadati</taxon>
        <taxon>Pseudomonadota</taxon>
        <taxon>Gammaproteobacteria</taxon>
        <taxon>Pseudomonadales</taxon>
        <taxon>Pseudomonadaceae</taxon>
        <taxon>Pseudomonas</taxon>
    </lineage>
</organism>
<keyword evidence="4" id="KW-0812">Transmembrane</keyword>
<keyword evidence="3" id="KW-0488">Methylation</keyword>
<dbReference type="PROSITE" id="PS50111">
    <property type="entry name" value="CHEMOTAXIS_TRANSDUC_2"/>
    <property type="match status" value="1"/>
</dbReference>
<dbReference type="GO" id="GO:0005886">
    <property type="term" value="C:plasma membrane"/>
    <property type="evidence" value="ECO:0007669"/>
    <property type="project" value="UniProtKB-SubCell"/>
</dbReference>
<evidence type="ECO:0000256" key="8">
    <source>
        <dbReference type="ARBA" id="ARBA00029447"/>
    </source>
</evidence>
<evidence type="ECO:0000256" key="2">
    <source>
        <dbReference type="ARBA" id="ARBA00022475"/>
    </source>
</evidence>
<evidence type="ECO:0000256" key="3">
    <source>
        <dbReference type="ARBA" id="ARBA00022481"/>
    </source>
</evidence>
<comment type="similarity">
    <text evidence="8">Belongs to the methyl-accepting chemotaxis (MCP) protein family.</text>
</comment>
<dbReference type="GO" id="GO:0006935">
    <property type="term" value="P:chemotaxis"/>
    <property type="evidence" value="ECO:0007669"/>
    <property type="project" value="InterPro"/>
</dbReference>
<gene>
    <name evidence="11" type="ORF">HNO91_02070</name>
</gene>
<evidence type="ECO:0000313" key="12">
    <source>
        <dbReference type="Proteomes" id="UP000536720"/>
    </source>
</evidence>
<dbReference type="PRINTS" id="PR00260">
    <property type="entry name" value="CHEMTRNSDUCR"/>
</dbReference>
<keyword evidence="6" id="KW-0472">Membrane</keyword>
<dbReference type="SMART" id="SM00283">
    <property type="entry name" value="MA"/>
    <property type="match status" value="1"/>
</dbReference>
<name>A0A7Y5Z3H9_9PSED</name>
<evidence type="ECO:0000313" key="11">
    <source>
        <dbReference type="EMBL" id="NUT85191.1"/>
    </source>
</evidence>
<dbReference type="SUPFAM" id="SSF58104">
    <property type="entry name" value="Methyl-accepting chemotaxis protein (MCP) signaling domain"/>
    <property type="match status" value="1"/>
</dbReference>
<sequence length="380" mass="40842">MLPAGLTGVLGCVVMLFNADFSLRSAASCVPVLFGSLLMGVWTQRLLSARQCAGQGDDQPSRFSSTVSPDDGLGEVCAQVLPIWSHQIDAARMLSEESIFKLSSRFATLSGDISTSASQGAGQRSGARLLDILEVGQRDLDSIMVALRDALLRKESELKEVLLLSDFTSQLQEMAQFVGDIARQTNLLALNAAIEAARAGDAGRGFAVVADEVRKLSSLSGQTGQKISETVNTVNAAISRTVELSRHQAQQDSQTLAHSEQLVSQVIEHFRHNAQAIVDTSSNLQQQSENVATEISGVLVALQFQDRVGQMLSLVNNDLLKLHGHLVERQQLALAGGTPAPIIANTWLEELASTYTMPEQHAIHHGKPVVSSTSSEITFF</sequence>
<comment type="caution">
    <text evidence="11">The sequence shown here is derived from an EMBL/GenBank/DDBJ whole genome shotgun (WGS) entry which is preliminary data.</text>
</comment>
<dbReference type="EMBL" id="JABFMR010000001">
    <property type="protein sequence ID" value="NUT85191.1"/>
    <property type="molecule type" value="Genomic_DNA"/>
</dbReference>
<dbReference type="InterPro" id="IPR004090">
    <property type="entry name" value="Chemotax_Me-accpt_rcpt"/>
</dbReference>
<evidence type="ECO:0000256" key="1">
    <source>
        <dbReference type="ARBA" id="ARBA00004236"/>
    </source>
</evidence>
<keyword evidence="7 9" id="KW-0807">Transducer</keyword>
<dbReference type="InterPro" id="IPR004089">
    <property type="entry name" value="MCPsignal_dom"/>
</dbReference>
<evidence type="ECO:0000256" key="5">
    <source>
        <dbReference type="ARBA" id="ARBA00022989"/>
    </source>
</evidence>
<evidence type="ECO:0000256" key="9">
    <source>
        <dbReference type="PROSITE-ProRule" id="PRU00284"/>
    </source>
</evidence>
<keyword evidence="5" id="KW-1133">Transmembrane helix</keyword>
<evidence type="ECO:0000256" key="4">
    <source>
        <dbReference type="ARBA" id="ARBA00022692"/>
    </source>
</evidence>
<evidence type="ECO:0000256" key="7">
    <source>
        <dbReference type="ARBA" id="ARBA00023224"/>
    </source>
</evidence>
<dbReference type="Proteomes" id="UP000536720">
    <property type="component" value="Unassembled WGS sequence"/>
</dbReference>
<reference evidence="11 12" key="1">
    <citation type="journal article" date="2020" name="Front. Plant Sci.">
        <title>Isolation of Rhizosphere Bacteria That Improve Quality and Water Stress Tolerance in Greenhouse Ornamentals.</title>
        <authorList>
            <person name="Nordstedt N.P."/>
            <person name="Jones M.L."/>
        </authorList>
    </citation>
    <scope>NUCLEOTIDE SEQUENCE [LARGE SCALE GENOMIC DNA]</scope>
    <source>
        <strain evidence="11 12">C7D2</strain>
    </source>
</reference>
<accession>A0A7Y5Z3H9</accession>
<dbReference type="Gene3D" id="1.10.287.950">
    <property type="entry name" value="Methyl-accepting chemotaxis protein"/>
    <property type="match status" value="1"/>
</dbReference>
<evidence type="ECO:0000256" key="6">
    <source>
        <dbReference type="ARBA" id="ARBA00023136"/>
    </source>
</evidence>
<keyword evidence="2" id="KW-1003">Cell membrane</keyword>